<dbReference type="EMBL" id="JBJUIK010000013">
    <property type="protein sequence ID" value="KAL3507666.1"/>
    <property type="molecule type" value="Genomic_DNA"/>
</dbReference>
<proteinExistence type="predicted"/>
<dbReference type="SUPFAM" id="SSF53098">
    <property type="entry name" value="Ribonuclease H-like"/>
    <property type="match status" value="1"/>
</dbReference>
<dbReference type="Gene3D" id="3.30.420.10">
    <property type="entry name" value="Ribonuclease H-like superfamily/Ribonuclease H"/>
    <property type="match status" value="1"/>
</dbReference>
<dbReference type="PANTHER" id="PTHR47723">
    <property type="entry name" value="OS05G0353850 PROTEIN"/>
    <property type="match status" value="1"/>
</dbReference>
<keyword evidence="3" id="KW-1185">Reference proteome</keyword>
<reference evidence="2 3" key="1">
    <citation type="submission" date="2024-11" db="EMBL/GenBank/DDBJ databases">
        <title>A near-complete genome assembly of Cinchona calisaya.</title>
        <authorList>
            <person name="Lian D.C."/>
            <person name="Zhao X.W."/>
            <person name="Wei L."/>
        </authorList>
    </citation>
    <scope>NUCLEOTIDE SEQUENCE [LARGE SCALE GENOMIC DNA]</scope>
    <source>
        <tissue evidence="2">Nenye</tissue>
    </source>
</reference>
<evidence type="ECO:0000259" key="1">
    <source>
        <dbReference type="Pfam" id="PF13456"/>
    </source>
</evidence>
<sequence>MRGSLREKKEMLSRLEGYALNFLQEYRNRNGRLEGHINVAIKKWTQPTRDLLKINVNGAYSENGAGIGLVFRGYQGEIQVKMVDRAPGAIDAEYTESLAFVMGLKFAKDFGISHCILEGDAVNVVNRINSKKPDLSVSGSVMEGIRNMLSEFTMVNLTYVKRQCNSTAHLAAQLSLAANGSQFVNFPKNVMVVAEADLN</sequence>
<dbReference type="PANTHER" id="PTHR47723:SF21">
    <property type="entry name" value="POLYNUCLEOTIDYL TRANSFERASE, RIBONUCLEASE H-LIKE SUPERFAMILY PROTEIN"/>
    <property type="match status" value="1"/>
</dbReference>
<dbReference type="Pfam" id="PF13456">
    <property type="entry name" value="RVT_3"/>
    <property type="match status" value="1"/>
</dbReference>
<feature type="domain" description="RNase H type-1" evidence="1">
    <location>
        <begin position="55"/>
        <end position="173"/>
    </location>
</feature>
<dbReference type="Proteomes" id="UP001630127">
    <property type="component" value="Unassembled WGS sequence"/>
</dbReference>
<gene>
    <name evidence="2" type="ORF">ACH5RR_033048</name>
</gene>
<organism evidence="2 3">
    <name type="scientific">Cinchona calisaya</name>
    <dbReference type="NCBI Taxonomy" id="153742"/>
    <lineage>
        <taxon>Eukaryota</taxon>
        <taxon>Viridiplantae</taxon>
        <taxon>Streptophyta</taxon>
        <taxon>Embryophyta</taxon>
        <taxon>Tracheophyta</taxon>
        <taxon>Spermatophyta</taxon>
        <taxon>Magnoliopsida</taxon>
        <taxon>eudicotyledons</taxon>
        <taxon>Gunneridae</taxon>
        <taxon>Pentapetalae</taxon>
        <taxon>asterids</taxon>
        <taxon>lamiids</taxon>
        <taxon>Gentianales</taxon>
        <taxon>Rubiaceae</taxon>
        <taxon>Cinchonoideae</taxon>
        <taxon>Cinchoneae</taxon>
        <taxon>Cinchona</taxon>
    </lineage>
</organism>
<dbReference type="InterPro" id="IPR002156">
    <property type="entry name" value="RNaseH_domain"/>
</dbReference>
<dbReference type="InterPro" id="IPR053151">
    <property type="entry name" value="RNase_H-like"/>
</dbReference>
<accession>A0ABD2YJU7</accession>
<dbReference type="InterPro" id="IPR012337">
    <property type="entry name" value="RNaseH-like_sf"/>
</dbReference>
<evidence type="ECO:0000313" key="2">
    <source>
        <dbReference type="EMBL" id="KAL3507666.1"/>
    </source>
</evidence>
<dbReference type="CDD" id="cd06222">
    <property type="entry name" value="RNase_H_like"/>
    <property type="match status" value="1"/>
</dbReference>
<dbReference type="InterPro" id="IPR044730">
    <property type="entry name" value="RNase_H-like_dom_plant"/>
</dbReference>
<dbReference type="AlphaFoldDB" id="A0ABD2YJU7"/>
<comment type="caution">
    <text evidence="2">The sequence shown here is derived from an EMBL/GenBank/DDBJ whole genome shotgun (WGS) entry which is preliminary data.</text>
</comment>
<name>A0ABD2YJU7_9GENT</name>
<protein>
    <recommendedName>
        <fullName evidence="1">RNase H type-1 domain-containing protein</fullName>
    </recommendedName>
</protein>
<evidence type="ECO:0000313" key="3">
    <source>
        <dbReference type="Proteomes" id="UP001630127"/>
    </source>
</evidence>
<dbReference type="InterPro" id="IPR036397">
    <property type="entry name" value="RNaseH_sf"/>
</dbReference>